<proteinExistence type="predicted"/>
<evidence type="ECO:0000256" key="1">
    <source>
        <dbReference type="SAM" id="Phobius"/>
    </source>
</evidence>
<sequence length="78" mass="8307">MKGEYVAKEAAKKGCEIRNGKGSHIVMKAPDGRTMAVYHGELSKGVACKVAKWLAGLGIAVNVICFVGWLIVQAAGYR</sequence>
<dbReference type="AlphaFoldDB" id="A0A6H2A4S4"/>
<protein>
    <submittedName>
        <fullName evidence="2">Putative HicA toxin family protein</fullName>
    </submittedName>
</protein>
<organism evidence="2">
    <name type="scientific">viral metagenome</name>
    <dbReference type="NCBI Taxonomy" id="1070528"/>
    <lineage>
        <taxon>unclassified sequences</taxon>
        <taxon>metagenomes</taxon>
        <taxon>organismal metagenomes</taxon>
    </lineage>
</organism>
<evidence type="ECO:0000313" key="2">
    <source>
        <dbReference type="EMBL" id="QJA55206.1"/>
    </source>
</evidence>
<feature type="transmembrane region" description="Helical" evidence="1">
    <location>
        <begin position="53"/>
        <end position="72"/>
    </location>
</feature>
<reference evidence="2" key="1">
    <citation type="submission" date="2020-03" db="EMBL/GenBank/DDBJ databases">
        <title>The deep terrestrial virosphere.</title>
        <authorList>
            <person name="Holmfeldt K."/>
            <person name="Nilsson E."/>
            <person name="Simone D."/>
            <person name="Lopez-Fernandez M."/>
            <person name="Wu X."/>
            <person name="de Brujin I."/>
            <person name="Lundin D."/>
            <person name="Andersson A."/>
            <person name="Bertilsson S."/>
            <person name="Dopson M."/>
        </authorList>
    </citation>
    <scope>NUCLEOTIDE SEQUENCE</scope>
    <source>
        <strain evidence="2">TM448A07712</strain>
    </source>
</reference>
<keyword evidence="1" id="KW-0472">Membrane</keyword>
<keyword evidence="1" id="KW-0812">Transmembrane</keyword>
<dbReference type="SUPFAM" id="SSF54786">
    <property type="entry name" value="YcfA/nrd intein domain"/>
    <property type="match status" value="1"/>
</dbReference>
<dbReference type="EMBL" id="MT144577">
    <property type="protein sequence ID" value="QJA55206.1"/>
    <property type="molecule type" value="Genomic_DNA"/>
</dbReference>
<gene>
    <name evidence="2" type="ORF">TM448A07712_0006</name>
</gene>
<dbReference type="InterPro" id="IPR038570">
    <property type="entry name" value="HicA_sf"/>
</dbReference>
<dbReference type="Gene3D" id="3.30.920.30">
    <property type="entry name" value="Hypothetical protein"/>
    <property type="match status" value="1"/>
</dbReference>
<accession>A0A6H2A4S4</accession>
<keyword evidence="1" id="KW-1133">Transmembrane helix</keyword>
<name>A0A6H2A4S4_9ZZZZ</name>